<dbReference type="AlphaFoldDB" id="A0A238VGE6"/>
<organism evidence="1 2">
    <name type="scientific">Blastococcus mobilis</name>
    <dbReference type="NCBI Taxonomy" id="1938746"/>
    <lineage>
        <taxon>Bacteria</taxon>
        <taxon>Bacillati</taxon>
        <taxon>Actinomycetota</taxon>
        <taxon>Actinomycetes</taxon>
        <taxon>Geodermatophilales</taxon>
        <taxon>Geodermatophilaceae</taxon>
        <taxon>Blastococcus</taxon>
    </lineage>
</organism>
<gene>
    <name evidence="1" type="ORF">SAMN06272737_10350</name>
</gene>
<dbReference type="EMBL" id="FZNO01000003">
    <property type="protein sequence ID" value="SNR32763.1"/>
    <property type="molecule type" value="Genomic_DNA"/>
</dbReference>
<evidence type="ECO:0000313" key="1">
    <source>
        <dbReference type="EMBL" id="SNR32763.1"/>
    </source>
</evidence>
<name>A0A238VGE6_9ACTN</name>
<accession>A0A238VGE6</accession>
<dbReference type="Proteomes" id="UP000198403">
    <property type="component" value="Unassembled WGS sequence"/>
</dbReference>
<protein>
    <submittedName>
        <fullName evidence="1">Uncharacterized protein</fullName>
    </submittedName>
</protein>
<evidence type="ECO:0000313" key="2">
    <source>
        <dbReference type="Proteomes" id="UP000198403"/>
    </source>
</evidence>
<reference evidence="1 2" key="1">
    <citation type="submission" date="2017-06" db="EMBL/GenBank/DDBJ databases">
        <authorList>
            <person name="Kim H.J."/>
            <person name="Triplett B.A."/>
        </authorList>
    </citation>
    <scope>NUCLEOTIDE SEQUENCE [LARGE SCALE GENOMIC DNA]</scope>
    <source>
        <strain evidence="1 2">DSM 44272</strain>
    </source>
</reference>
<proteinExistence type="predicted"/>
<dbReference type="RefSeq" id="WP_089335203.1">
    <property type="nucleotide sequence ID" value="NZ_FZNO01000003.1"/>
</dbReference>
<keyword evidence="2" id="KW-1185">Reference proteome</keyword>
<sequence>MTTPTTNPALEHRDALLDVFNEITQDCALNDLSPVNVSLTRYSSGEFHVSVQIPRQNTAAVNMLADAYGFPPSLADGSGNYTRQGRLDVDGYRVHLAVYCGRPKLPTYPAGYAPQAVEA</sequence>